<dbReference type="OrthoDB" id="10264149at2759"/>
<dbReference type="InParanoid" id="A0A409WI60"/>
<dbReference type="Pfam" id="PF19274">
    <property type="entry name" value="PI4K_N"/>
    <property type="match status" value="2"/>
</dbReference>
<dbReference type="Gene3D" id="1.25.40.70">
    <property type="entry name" value="Phosphatidylinositol 3-kinase, accessory domain (PIK)"/>
    <property type="match status" value="1"/>
</dbReference>
<evidence type="ECO:0000313" key="11">
    <source>
        <dbReference type="Proteomes" id="UP000283269"/>
    </source>
</evidence>
<dbReference type="PROSITE" id="PS50290">
    <property type="entry name" value="PI3_4_KINASE_3"/>
    <property type="match status" value="1"/>
</dbReference>
<evidence type="ECO:0000259" key="9">
    <source>
        <dbReference type="PROSITE" id="PS51545"/>
    </source>
</evidence>
<dbReference type="GO" id="GO:0005886">
    <property type="term" value="C:plasma membrane"/>
    <property type="evidence" value="ECO:0007669"/>
    <property type="project" value="TreeGrafter"/>
</dbReference>
<dbReference type="InterPro" id="IPR001263">
    <property type="entry name" value="PI3K_accessory_dom"/>
</dbReference>
<comment type="caution">
    <text evidence="10">The sequence shown here is derived from an EMBL/GenBank/DDBJ whole genome shotgun (WGS) entry which is preliminary data.</text>
</comment>
<dbReference type="GO" id="GO:0005524">
    <property type="term" value="F:ATP binding"/>
    <property type="evidence" value="ECO:0007669"/>
    <property type="project" value="UniProtKB-KW"/>
</dbReference>
<protein>
    <recommendedName>
        <fullName evidence="3">1-phosphatidylinositol 4-kinase</fullName>
        <ecNumber evidence="3">2.7.1.67</ecNumber>
    </recommendedName>
</protein>
<proteinExistence type="inferred from homology"/>
<dbReference type="FunFam" id="1.25.40.70:FF:000011">
    <property type="entry name" value="Phosphatidylinositol 4-kinase alpha"/>
    <property type="match status" value="1"/>
</dbReference>
<evidence type="ECO:0000313" key="10">
    <source>
        <dbReference type="EMBL" id="PPQ78175.1"/>
    </source>
</evidence>
<dbReference type="GO" id="GO:0048015">
    <property type="term" value="P:phosphatidylinositol-mediated signaling"/>
    <property type="evidence" value="ECO:0007669"/>
    <property type="project" value="TreeGrafter"/>
</dbReference>
<dbReference type="PROSITE" id="PS00915">
    <property type="entry name" value="PI3_4_KINASE_1"/>
    <property type="match status" value="1"/>
</dbReference>
<dbReference type="InterPro" id="IPR036940">
    <property type="entry name" value="PI3/4_kinase_cat_sf"/>
</dbReference>
<dbReference type="InterPro" id="IPR015433">
    <property type="entry name" value="PI3/4_kinase"/>
</dbReference>
<dbReference type="GO" id="GO:0005737">
    <property type="term" value="C:cytoplasm"/>
    <property type="evidence" value="ECO:0007669"/>
    <property type="project" value="TreeGrafter"/>
</dbReference>
<evidence type="ECO:0000256" key="3">
    <source>
        <dbReference type="ARBA" id="ARBA00012169"/>
    </source>
</evidence>
<dbReference type="SUPFAM" id="SSF48371">
    <property type="entry name" value="ARM repeat"/>
    <property type="match status" value="1"/>
</dbReference>
<name>A0A409WI60_PSICY</name>
<evidence type="ECO:0000259" key="8">
    <source>
        <dbReference type="PROSITE" id="PS50290"/>
    </source>
</evidence>
<dbReference type="InterPro" id="IPR016024">
    <property type="entry name" value="ARM-type_fold"/>
</dbReference>
<keyword evidence="5" id="KW-0547">Nucleotide-binding</keyword>
<keyword evidence="6" id="KW-0418">Kinase</keyword>
<feature type="domain" description="PI3K/PI4K catalytic" evidence="8">
    <location>
        <begin position="1591"/>
        <end position="1842"/>
    </location>
</feature>
<dbReference type="InterPro" id="IPR042236">
    <property type="entry name" value="PI3K_accessory_sf"/>
</dbReference>
<evidence type="ECO:0000256" key="6">
    <source>
        <dbReference type="ARBA" id="ARBA00022777"/>
    </source>
</evidence>
<gene>
    <name evidence="10" type="ORF">CVT25_015508</name>
</gene>
<evidence type="ECO:0000256" key="2">
    <source>
        <dbReference type="ARBA" id="ARBA00006209"/>
    </source>
</evidence>
<comment type="similarity">
    <text evidence="2">Belongs to the PI3/PI4-kinase family. Type III PI4K subfamily.</text>
</comment>
<organism evidence="10 11">
    <name type="scientific">Psilocybe cyanescens</name>
    <dbReference type="NCBI Taxonomy" id="93625"/>
    <lineage>
        <taxon>Eukaryota</taxon>
        <taxon>Fungi</taxon>
        <taxon>Dikarya</taxon>
        <taxon>Basidiomycota</taxon>
        <taxon>Agaricomycotina</taxon>
        <taxon>Agaricomycetes</taxon>
        <taxon>Agaricomycetidae</taxon>
        <taxon>Agaricales</taxon>
        <taxon>Agaricineae</taxon>
        <taxon>Strophariaceae</taxon>
        <taxon>Psilocybe</taxon>
    </lineage>
</organism>
<dbReference type="GO" id="GO:0046854">
    <property type="term" value="P:phosphatidylinositol phosphate biosynthetic process"/>
    <property type="evidence" value="ECO:0007669"/>
    <property type="project" value="InterPro"/>
</dbReference>
<dbReference type="EC" id="2.7.1.67" evidence="3"/>
<dbReference type="Pfam" id="PF00613">
    <property type="entry name" value="PI3Ka"/>
    <property type="match status" value="1"/>
</dbReference>
<dbReference type="SMART" id="SM00145">
    <property type="entry name" value="PI3Ka"/>
    <property type="match status" value="1"/>
</dbReference>
<dbReference type="EMBL" id="NHYD01003425">
    <property type="protein sequence ID" value="PPQ78175.1"/>
    <property type="molecule type" value="Genomic_DNA"/>
</dbReference>
<evidence type="ECO:0000256" key="1">
    <source>
        <dbReference type="ARBA" id="ARBA00001686"/>
    </source>
</evidence>
<dbReference type="PANTHER" id="PTHR10048:SF15">
    <property type="entry name" value="PHOSPHATIDYLINOSITOL 4-KINASE ALPHA"/>
    <property type="match status" value="1"/>
</dbReference>
<dbReference type="STRING" id="93625.A0A409WI60"/>
<dbReference type="CDD" id="cd05167">
    <property type="entry name" value="PI4Kc_III_alpha"/>
    <property type="match status" value="1"/>
</dbReference>
<dbReference type="InterPro" id="IPR011009">
    <property type="entry name" value="Kinase-like_dom_sf"/>
</dbReference>
<dbReference type="FunCoup" id="A0A409WI60">
    <property type="interactions" value="232"/>
</dbReference>
<reference evidence="10 11" key="1">
    <citation type="journal article" date="2018" name="Evol. Lett.">
        <title>Horizontal gene cluster transfer increased hallucinogenic mushroom diversity.</title>
        <authorList>
            <person name="Reynolds H.T."/>
            <person name="Vijayakumar V."/>
            <person name="Gluck-Thaler E."/>
            <person name="Korotkin H.B."/>
            <person name="Matheny P.B."/>
            <person name="Slot J.C."/>
        </authorList>
    </citation>
    <scope>NUCLEOTIDE SEQUENCE [LARGE SCALE GENOMIC DNA]</scope>
    <source>
        <strain evidence="10 11">2631</strain>
    </source>
</reference>
<dbReference type="Gene3D" id="3.30.1010.10">
    <property type="entry name" value="Phosphatidylinositol 3-kinase Catalytic Subunit, Chain A, domain 4"/>
    <property type="match status" value="1"/>
</dbReference>
<evidence type="ECO:0000256" key="5">
    <source>
        <dbReference type="ARBA" id="ARBA00022741"/>
    </source>
</evidence>
<dbReference type="PROSITE" id="PS00916">
    <property type="entry name" value="PI3_4_KINASE_2"/>
    <property type="match status" value="1"/>
</dbReference>
<dbReference type="SMART" id="SM00146">
    <property type="entry name" value="PI3Kc"/>
    <property type="match status" value="1"/>
</dbReference>
<accession>A0A409WI60</accession>
<comment type="catalytic activity">
    <reaction evidence="1">
        <text>a 1,2-diacyl-sn-glycero-3-phospho-(1D-myo-inositol) + ATP = a 1,2-diacyl-sn-glycero-3-phospho-(1D-myo-inositol 4-phosphate) + ADP + H(+)</text>
        <dbReference type="Rhea" id="RHEA:19877"/>
        <dbReference type="ChEBI" id="CHEBI:15378"/>
        <dbReference type="ChEBI" id="CHEBI:30616"/>
        <dbReference type="ChEBI" id="CHEBI:57880"/>
        <dbReference type="ChEBI" id="CHEBI:58178"/>
        <dbReference type="ChEBI" id="CHEBI:456216"/>
        <dbReference type="EC" id="2.7.1.67"/>
    </reaction>
</comment>
<dbReference type="PANTHER" id="PTHR10048">
    <property type="entry name" value="PHOSPHATIDYLINOSITOL KINASE"/>
    <property type="match status" value="1"/>
</dbReference>
<keyword evidence="7" id="KW-0067">ATP-binding</keyword>
<dbReference type="InterPro" id="IPR000403">
    <property type="entry name" value="PI3/4_kinase_cat_dom"/>
</dbReference>
<dbReference type="PROSITE" id="PS51545">
    <property type="entry name" value="PIK_HELICAL"/>
    <property type="match status" value="1"/>
</dbReference>
<dbReference type="Pfam" id="PF00454">
    <property type="entry name" value="PI3_PI4_kinase"/>
    <property type="match status" value="1"/>
</dbReference>
<dbReference type="Gene3D" id="1.10.1070.11">
    <property type="entry name" value="Phosphatidylinositol 3-/4-kinase, catalytic domain"/>
    <property type="match status" value="1"/>
</dbReference>
<evidence type="ECO:0000256" key="4">
    <source>
        <dbReference type="ARBA" id="ARBA00022679"/>
    </source>
</evidence>
<keyword evidence="11" id="KW-1185">Reference proteome</keyword>
<dbReference type="SUPFAM" id="SSF56112">
    <property type="entry name" value="Protein kinase-like (PK-like)"/>
    <property type="match status" value="1"/>
</dbReference>
<dbReference type="InterPro" id="IPR018936">
    <property type="entry name" value="PI3/4_kinase_CS"/>
</dbReference>
<evidence type="ECO:0000256" key="7">
    <source>
        <dbReference type="ARBA" id="ARBA00022840"/>
    </source>
</evidence>
<keyword evidence="4" id="KW-0808">Transferase</keyword>
<sequence length="1907" mass="213842">MDCLELNIHQRILSDIATNDDGVFVEQVLSSRVKTRVDTVIQKETSEGDLEDSATRLQCNIGFADLVVNFPDSRVNSSIHTVMMTLMDILRDVPYIDFDKSLSWTALDVLTQLMPSLHGFYRAISSTSYCWTLAQWETLTLHLKVLCSSKTIERLNHLLVDIIQQQNTDTETLRHVQTFMTRYVGQGRPLSGHFIVCCVLETEWTVLAQVLAPPTSTRTAVVEAAAANKAWISLTKHAALELDIGSEQTKDVLKDTIRYALQCFNDLLLQIEEMDSAPSIDTCAWETVSESLKLASICCLALREIDEQLYNRILLLLSTDSPISDNLAQEAALKATTVLRLRQNSFQDIAPNMVGHLRRFVTSPLPLFEYGFHSESRVPPPLSAAAKCLALCIRLAPGDDLIMSNMYSLLNYIAATSKDIYDSASVHSHGYPLVSHGHSNLHSLEPGLRGLSEDEKRLVGISTISAVTRLALEFKMEEASVFLLPARILTNMKPQVTRLTISMLLQRLPSAEPTVEAAIAYNLVDLALAAPHSAFNDIVKAFSSINRSANPDDPRFSNNMVLAAQTRLAQDLHQRPELYETYLIELLTLFADKGVAIQNLKISNHHIKIDDMVEQLASLLLPIDALLGHRDFNPHENPSKEVLTLFRNTWFLCILFGFTTEDTTGTSAMDWLKPALARIAIKTPSMVIEESHDAVASDVEYNSVIRQEYSNTVISTHRASLARYISYRASDIRYLSSGQVIFILTLHDIESMRSASGFPSSLVSYFINDSLNNHPGLSACMESLAEKVIRDAIIDLNSKASQQALPKHLSSELLALVVLSTHRIAKARDIASKYLNRLITSFPSLMCDPTLVFAILEVLTLLQRSCENEHIDEFNPIYEFHSNRSGITLQLTDSYQVRNDILGQLQRNANTWFELALGRAPMELQSTLQKYLAVNQSLAGINSAELGASMAEQFGRAIGPVQRQLPSLSSLSQWKIDAAKILSSQIAIKGYFAGEVAGIRLANREGVDKLATLPPQDAPSTEIDALKMKLHNTLEEIRGKNSKLTINDLRRLLFRCAATLIALEKNDYDLIQYLVSLPFGVATPSAIASGIDVWSWVIAEKSRVEVALMGEILSAWSDTIKLHSGLFSKSLNPTDKETIDRGLTHARRVLTPHALVLQMLFSRLQAARYHRPGVMLIIQHLVLRTARAYKSLSTHALSREARFSLLLFGFETLKSSHLDAYCENILRECLYTVAYSWFAVRPQWSYGANRVQVDADIKVLSQFLAYLQSDSVRGPPTISSLSVSRFTSNYYAERMRNLNLPLRLLTESEIFRLSVWGNATSDPKKGGDFMGNTERTLLDASWTSIVRTAWRLDPAIAVYLVERFKNPTIRHEVGKLVRSSTIDVLDVPEALTFLLGEKLDPNVRRDLKHLLLWSPVPPIIANTFFERRFNSDPLVLQYAHRVLAQHPVELTFFFIPQVVQALRYDDLGKISISQLFCHQIIWNMKANCYKDDAAEIEDPIKPLLDAMIDKVVFSLSGAARAFYDREFSFFNEAKIDEEMAKINVDIGVYLPSNPDGICVSRFTSFTISSKPYPQAPFMATFKVRKERVEINSEPDSLLNGEGGGIETRTEYDVWQQAIFKVGDDCRQDVLALQVIAMFKNIFTSVGLTLYLFPYRVTATAPGCGVIDVVPNATSRDEMGRAKVNDLQDFFVAKYGGQDTTSFQKARLNFIQSMAAYSVACYILQIKDRHNGNIMIDGDGHIGVKFEPHSFKLNHEMVVLMGGRSSQGYQMFQSLTVKAFLAIRPFAEQIISTVQLMLDTGLPSFKGEPTIKRLRDRFALQLNERQAADFMMGIIRNAHENVRSTAYDEFQRTRLADFGLFRKLQNGSDYIGLEQFWNICDPALSPKRSASSLKGFDSIEDHVTERVI</sequence>
<dbReference type="InterPro" id="IPR045495">
    <property type="entry name" value="PI4K_N"/>
</dbReference>
<dbReference type="GO" id="GO:0004430">
    <property type="term" value="F:1-phosphatidylinositol 4-kinase activity"/>
    <property type="evidence" value="ECO:0007669"/>
    <property type="project" value="UniProtKB-EC"/>
</dbReference>
<feature type="domain" description="PIK helical" evidence="9">
    <location>
        <begin position="1332"/>
        <end position="1510"/>
    </location>
</feature>
<dbReference type="Proteomes" id="UP000283269">
    <property type="component" value="Unassembled WGS sequence"/>
</dbReference>
<dbReference type="FunFam" id="3.30.1010.10:FF:000014">
    <property type="entry name" value="Phosphatidylinositol 4-kinase STT4"/>
    <property type="match status" value="1"/>
</dbReference>